<dbReference type="OrthoDB" id="6355676at2759"/>
<feature type="compositionally biased region" description="Polar residues" evidence="11">
    <location>
        <begin position="288"/>
        <end position="297"/>
    </location>
</feature>
<dbReference type="SUPFAM" id="SSF57716">
    <property type="entry name" value="Glucocorticoid receptor-like (DNA-binding domain)"/>
    <property type="match status" value="1"/>
</dbReference>
<evidence type="ECO:0000256" key="3">
    <source>
        <dbReference type="ARBA" id="ARBA00022723"/>
    </source>
</evidence>
<evidence type="ECO:0000256" key="9">
    <source>
        <dbReference type="ARBA" id="ARBA00023170"/>
    </source>
</evidence>
<dbReference type="PRINTS" id="PR00047">
    <property type="entry name" value="STROIDFINGER"/>
</dbReference>
<evidence type="ECO:0000256" key="2">
    <source>
        <dbReference type="ARBA" id="ARBA00005993"/>
    </source>
</evidence>
<keyword evidence="9" id="KW-0675">Receptor</keyword>
<evidence type="ECO:0000256" key="7">
    <source>
        <dbReference type="ARBA" id="ARBA00023125"/>
    </source>
</evidence>
<evidence type="ECO:0000256" key="6">
    <source>
        <dbReference type="ARBA" id="ARBA00023015"/>
    </source>
</evidence>
<evidence type="ECO:0000313" key="15">
    <source>
        <dbReference type="Proteomes" id="UP000218231"/>
    </source>
</evidence>
<evidence type="ECO:0000256" key="10">
    <source>
        <dbReference type="ARBA" id="ARBA00023242"/>
    </source>
</evidence>
<keyword evidence="15" id="KW-1185">Reference proteome</keyword>
<dbReference type="Gene3D" id="1.10.565.10">
    <property type="entry name" value="Retinoid X Receptor"/>
    <property type="match status" value="1"/>
</dbReference>
<dbReference type="GO" id="GO:0006950">
    <property type="term" value="P:response to stress"/>
    <property type="evidence" value="ECO:0007669"/>
    <property type="project" value="UniProtKB-ARBA"/>
</dbReference>
<dbReference type="InterPro" id="IPR001628">
    <property type="entry name" value="Znf_hrmn_rcpt"/>
</dbReference>
<organism evidence="14 15">
    <name type="scientific">Diploscapter pachys</name>
    <dbReference type="NCBI Taxonomy" id="2018661"/>
    <lineage>
        <taxon>Eukaryota</taxon>
        <taxon>Metazoa</taxon>
        <taxon>Ecdysozoa</taxon>
        <taxon>Nematoda</taxon>
        <taxon>Chromadorea</taxon>
        <taxon>Rhabditida</taxon>
        <taxon>Rhabditina</taxon>
        <taxon>Rhabditomorpha</taxon>
        <taxon>Rhabditoidea</taxon>
        <taxon>Rhabditidae</taxon>
        <taxon>Diploscapter</taxon>
    </lineage>
</organism>
<dbReference type="GO" id="GO:0045944">
    <property type="term" value="P:positive regulation of transcription by RNA polymerase II"/>
    <property type="evidence" value="ECO:0007669"/>
    <property type="project" value="TreeGrafter"/>
</dbReference>
<dbReference type="Pfam" id="PF00105">
    <property type="entry name" value="zf-C4"/>
    <property type="match status" value="1"/>
</dbReference>
<dbReference type="Proteomes" id="UP000218231">
    <property type="component" value="Unassembled WGS sequence"/>
</dbReference>
<dbReference type="AlphaFoldDB" id="A0A2A2L5D8"/>
<gene>
    <name evidence="14" type="ORF">WR25_16617</name>
</gene>
<keyword evidence="10" id="KW-0539">Nucleus</keyword>
<feature type="domain" description="Nuclear receptor" evidence="12">
    <location>
        <begin position="69"/>
        <end position="144"/>
    </location>
</feature>
<dbReference type="PANTHER" id="PTHR24082:SF508">
    <property type="entry name" value="NUCLEAR HORMONE RECEPTOR FAMILY MEMBER NHR-48"/>
    <property type="match status" value="1"/>
</dbReference>
<dbReference type="STRING" id="2018661.A0A2A2L5D8"/>
<dbReference type="InterPro" id="IPR035500">
    <property type="entry name" value="NHR-like_dom_sf"/>
</dbReference>
<feature type="region of interest" description="Disordered" evidence="11">
    <location>
        <begin position="274"/>
        <end position="297"/>
    </location>
</feature>
<comment type="caution">
    <text evidence="14">The sequence shown here is derived from an EMBL/GenBank/DDBJ whole genome shotgun (WGS) entry which is preliminary data.</text>
</comment>
<evidence type="ECO:0000256" key="5">
    <source>
        <dbReference type="ARBA" id="ARBA00022833"/>
    </source>
</evidence>
<protein>
    <recommendedName>
        <fullName evidence="16">Nuclear receptor domain-containing protein</fullName>
    </recommendedName>
</protein>
<dbReference type="PANTHER" id="PTHR24082">
    <property type="entry name" value="NUCLEAR HORMONE RECEPTOR"/>
    <property type="match status" value="1"/>
</dbReference>
<dbReference type="Gene3D" id="3.30.50.10">
    <property type="entry name" value="Erythroid Transcription Factor GATA-1, subunit A"/>
    <property type="match status" value="1"/>
</dbReference>
<evidence type="ECO:0000259" key="12">
    <source>
        <dbReference type="PROSITE" id="PS51030"/>
    </source>
</evidence>
<dbReference type="GO" id="GO:0008270">
    <property type="term" value="F:zinc ion binding"/>
    <property type="evidence" value="ECO:0007669"/>
    <property type="project" value="UniProtKB-KW"/>
</dbReference>
<dbReference type="CDD" id="cd06966">
    <property type="entry name" value="NR_DBD_CAR"/>
    <property type="match status" value="1"/>
</dbReference>
<feature type="domain" description="NR LBD" evidence="13">
    <location>
        <begin position="538"/>
        <end position="747"/>
    </location>
</feature>
<dbReference type="EMBL" id="LIAE01007166">
    <property type="protein sequence ID" value="PAV81481.1"/>
    <property type="molecule type" value="Genomic_DNA"/>
</dbReference>
<keyword evidence="3" id="KW-0479">Metal-binding</keyword>
<dbReference type="InterPro" id="IPR000536">
    <property type="entry name" value="Nucl_hrmn_rcpt_lig-bd"/>
</dbReference>
<keyword evidence="5" id="KW-0862">Zinc</keyword>
<dbReference type="SMART" id="SM00399">
    <property type="entry name" value="ZnF_C4"/>
    <property type="match status" value="1"/>
</dbReference>
<comment type="subcellular location">
    <subcellularLocation>
        <location evidence="1">Nucleus</location>
    </subcellularLocation>
</comment>
<evidence type="ECO:0000259" key="13">
    <source>
        <dbReference type="PROSITE" id="PS51843"/>
    </source>
</evidence>
<keyword evidence="8" id="KW-0804">Transcription</keyword>
<dbReference type="GO" id="GO:0004879">
    <property type="term" value="F:nuclear receptor activity"/>
    <property type="evidence" value="ECO:0007669"/>
    <property type="project" value="TreeGrafter"/>
</dbReference>
<proteinExistence type="inferred from homology"/>
<dbReference type="GO" id="GO:0000978">
    <property type="term" value="F:RNA polymerase II cis-regulatory region sequence-specific DNA binding"/>
    <property type="evidence" value="ECO:0007669"/>
    <property type="project" value="TreeGrafter"/>
</dbReference>
<dbReference type="GO" id="GO:0000122">
    <property type="term" value="P:negative regulation of transcription by RNA polymerase II"/>
    <property type="evidence" value="ECO:0007669"/>
    <property type="project" value="TreeGrafter"/>
</dbReference>
<dbReference type="PROSITE" id="PS51843">
    <property type="entry name" value="NR_LBD"/>
    <property type="match status" value="1"/>
</dbReference>
<name>A0A2A2L5D8_9BILA</name>
<evidence type="ECO:0008006" key="16">
    <source>
        <dbReference type="Google" id="ProtNLM"/>
    </source>
</evidence>
<keyword evidence="6" id="KW-0805">Transcription regulation</keyword>
<reference evidence="14 15" key="1">
    <citation type="journal article" date="2017" name="Curr. Biol.">
        <title>Genome architecture and evolution of a unichromosomal asexual nematode.</title>
        <authorList>
            <person name="Fradin H."/>
            <person name="Zegar C."/>
            <person name="Gutwein M."/>
            <person name="Lucas J."/>
            <person name="Kovtun M."/>
            <person name="Corcoran D."/>
            <person name="Baugh L.R."/>
            <person name="Kiontke K."/>
            <person name="Gunsalus K."/>
            <person name="Fitch D.H."/>
            <person name="Piano F."/>
        </authorList>
    </citation>
    <scope>NUCLEOTIDE SEQUENCE [LARGE SCALE GENOMIC DNA]</scope>
    <source>
        <strain evidence="14">PF1309</strain>
    </source>
</reference>
<accession>A0A2A2L5D8</accession>
<dbReference type="PROSITE" id="PS51030">
    <property type="entry name" value="NUCLEAR_REC_DBD_2"/>
    <property type="match status" value="1"/>
</dbReference>
<sequence>MGRVGVAIFRPVNISAGKLYKWWYIRRLSIPELRAELASFGGSRLSTQVFIPRANTSSSGGGNERRIANKICRVCGDKAFSYNFNVITCESCKAFFRRNANKEKEIRCPFNERCEINVVSRRFCQRCRLAKCFEVGMKKEWIMSDEARLEKKARVEENRERRIQDAMRRRQNEPEIVDAREQRYMQRNRVKSESRGDKEEQLPLSLREFVLTNSINDMPLAAPPPAAEIAAQLGASPTCASHLLMDPIPTTAAHSLADVNAQINCLSTMDVDPSTTMSSNGFLPPSVPDSNHQPGPSSVSAGILPVNVTNAVESSLMAQAQLAAAQVQVQAAINHQQHQIAAAVVAQQVAAQMATVAPVQTAPTPVIPPLSQTITPQMTVPILTPSVPPPAAILSISSPMNPDMVTIPREIFMKLMENNSQRSGRCICQCACGRYPPGSVIVDEVTRDLVAAGNNSASSETSKEETKLETAEDFQRNGLLPSDDSSVQWLNTSAPVVDPSGIMEERPTGRRDSIYKSPIDRQGNLAVEDNEFSPLTQPDHERLSEVLSSNSTCNPVAYESSHCWVINFDTGIERMVRMCKTLAPFRALTFDDQFTLVKNSCLPYLVIRAVVRPDPTVSASGYPLTEADAPSALDAFLEDAAKLFSGIRDDVREHEGAMLVFALLCMFDAMDLQLNDADIVNREFDAYLRLLKRLLYSSLNDVVSCSTEIRSLFETLSNIREHSMRLYDLIDSASPHLLHPTLRQLLQ</sequence>
<dbReference type="FunFam" id="3.30.50.10:FF:000042">
    <property type="entry name" value="Nuclear hormone receptor HR96"/>
    <property type="match status" value="1"/>
</dbReference>
<dbReference type="GO" id="GO:0005634">
    <property type="term" value="C:nucleus"/>
    <property type="evidence" value="ECO:0007669"/>
    <property type="project" value="UniProtKB-SubCell"/>
</dbReference>
<keyword evidence="4" id="KW-0863">Zinc-finger</keyword>
<evidence type="ECO:0000256" key="4">
    <source>
        <dbReference type="ARBA" id="ARBA00022771"/>
    </source>
</evidence>
<evidence type="ECO:0000256" key="11">
    <source>
        <dbReference type="SAM" id="MobiDB-lite"/>
    </source>
</evidence>
<dbReference type="InterPro" id="IPR013088">
    <property type="entry name" value="Znf_NHR/GATA"/>
</dbReference>
<dbReference type="InterPro" id="IPR050234">
    <property type="entry name" value="Nuclear_hormone_rcpt_NR1"/>
</dbReference>
<evidence type="ECO:0000256" key="8">
    <source>
        <dbReference type="ARBA" id="ARBA00023163"/>
    </source>
</evidence>
<dbReference type="PROSITE" id="PS00031">
    <property type="entry name" value="NUCLEAR_REC_DBD_1"/>
    <property type="match status" value="1"/>
</dbReference>
<comment type="similarity">
    <text evidence="2">Belongs to the nuclear hormone receptor family.</text>
</comment>
<evidence type="ECO:0000256" key="1">
    <source>
        <dbReference type="ARBA" id="ARBA00004123"/>
    </source>
</evidence>
<evidence type="ECO:0000313" key="14">
    <source>
        <dbReference type="EMBL" id="PAV81481.1"/>
    </source>
</evidence>
<dbReference type="GO" id="GO:0030154">
    <property type="term" value="P:cell differentiation"/>
    <property type="evidence" value="ECO:0007669"/>
    <property type="project" value="TreeGrafter"/>
</dbReference>
<dbReference type="SUPFAM" id="SSF48508">
    <property type="entry name" value="Nuclear receptor ligand-binding domain"/>
    <property type="match status" value="1"/>
</dbReference>
<keyword evidence="7" id="KW-0238">DNA-binding</keyword>